<dbReference type="VEuPathDB" id="FungiDB:CJJ07_004608"/>
<dbReference type="PANTHER" id="PTHR39136:SF1">
    <property type="entry name" value="ALTERED INHERITANCE OF MITOCHONDRIA PROTEIN 11"/>
    <property type="match status" value="1"/>
</dbReference>
<evidence type="ECO:0000256" key="1">
    <source>
        <dbReference type="ARBA" id="ARBA00004141"/>
    </source>
</evidence>
<dbReference type="AlphaFoldDB" id="A0A0L0P421"/>
<evidence type="ECO:0000256" key="3">
    <source>
        <dbReference type="ARBA" id="ARBA00021144"/>
    </source>
</evidence>
<dbReference type="Proteomes" id="UP000037122">
    <property type="component" value="Unassembled WGS sequence"/>
</dbReference>
<evidence type="ECO:0000256" key="2">
    <source>
        <dbReference type="ARBA" id="ARBA00008938"/>
    </source>
</evidence>
<sequence length="171" mass="19232">MTSPQDEAPSKLRDTLRSMNFKLADSSPEYIQRRKKQMVLFMTAAAATIFTSRFAYKSTITRQYVPTLFQGNHLPPLSYNFTQDATVAVGTGTMLCASVSSMLIFGTCWIMDVSSFEEFGWRMKSALGGVRRQMELAKTPVDEESATIQDGLNDILEGKFEPNFDDEARKQ</sequence>
<dbReference type="VEuPathDB" id="FungiDB:QG37_02313"/>
<feature type="transmembrane region" description="Helical" evidence="7">
    <location>
        <begin position="38"/>
        <end position="56"/>
    </location>
</feature>
<dbReference type="VEuPathDB" id="FungiDB:B9J08_002841"/>
<evidence type="ECO:0000256" key="5">
    <source>
        <dbReference type="ARBA" id="ARBA00022989"/>
    </source>
</evidence>
<comment type="similarity">
    <text evidence="2 7">Belongs to the AIM11 family.</text>
</comment>
<dbReference type="EMBL" id="LGST01000017">
    <property type="protein sequence ID" value="KNE00781.1"/>
    <property type="molecule type" value="Genomic_DNA"/>
</dbReference>
<evidence type="ECO:0000256" key="7">
    <source>
        <dbReference type="RuleBase" id="RU367098"/>
    </source>
</evidence>
<keyword evidence="4 7" id="KW-0812">Transmembrane</keyword>
<evidence type="ECO:0000313" key="9">
    <source>
        <dbReference type="Proteomes" id="UP000037122"/>
    </source>
</evidence>
<comment type="subcellular location">
    <subcellularLocation>
        <location evidence="1 7">Membrane</location>
        <topology evidence="1 7">Multi-pass membrane protein</topology>
    </subcellularLocation>
</comment>
<evidence type="ECO:0000313" key="8">
    <source>
        <dbReference type="EMBL" id="KNE00781.1"/>
    </source>
</evidence>
<evidence type="ECO:0000256" key="6">
    <source>
        <dbReference type="ARBA" id="ARBA00023136"/>
    </source>
</evidence>
<organism evidence="8 9">
    <name type="scientific">Candidozyma auris</name>
    <name type="common">Yeast</name>
    <name type="synonym">Candida auris</name>
    <dbReference type="NCBI Taxonomy" id="498019"/>
    <lineage>
        <taxon>Eukaryota</taxon>
        <taxon>Fungi</taxon>
        <taxon>Dikarya</taxon>
        <taxon>Ascomycota</taxon>
        <taxon>Saccharomycotina</taxon>
        <taxon>Pichiomycetes</taxon>
        <taxon>Metschnikowiaceae</taxon>
        <taxon>Candidozyma</taxon>
    </lineage>
</organism>
<dbReference type="GO" id="GO:0005739">
    <property type="term" value="C:mitochondrion"/>
    <property type="evidence" value="ECO:0007669"/>
    <property type="project" value="TreeGrafter"/>
</dbReference>
<name>A0A0L0P421_CANAR</name>
<evidence type="ECO:0000256" key="4">
    <source>
        <dbReference type="ARBA" id="ARBA00022692"/>
    </source>
</evidence>
<proteinExistence type="inferred from homology"/>
<dbReference type="GO" id="GO:0016020">
    <property type="term" value="C:membrane"/>
    <property type="evidence" value="ECO:0007669"/>
    <property type="project" value="UniProtKB-SubCell"/>
</dbReference>
<reference evidence="9" key="1">
    <citation type="journal article" date="2015" name="BMC Genomics">
        <title>Draft genome of a commonly misdiagnosed multidrug resistant pathogen Candida auris.</title>
        <authorList>
            <person name="Chatterjee S."/>
            <person name="Alampalli S.V."/>
            <person name="Nageshan R.K."/>
            <person name="Chettiar S.T."/>
            <person name="Joshi S."/>
            <person name="Tatu U.S."/>
        </authorList>
    </citation>
    <scope>NUCLEOTIDE SEQUENCE [LARGE SCALE GENOMIC DNA]</scope>
    <source>
        <strain evidence="9">6684</strain>
    </source>
</reference>
<accession>A0A0L0P421</accession>
<keyword evidence="6 7" id="KW-0472">Membrane</keyword>
<dbReference type="VEuPathDB" id="FungiDB:CJI96_0000680"/>
<keyword evidence="5 7" id="KW-1133">Transmembrane helix</keyword>
<dbReference type="VEuPathDB" id="FungiDB:CJI97_002897"/>
<gene>
    <name evidence="7" type="primary">AIM11</name>
    <name evidence="8" type="ORF">QG37_02313</name>
</gene>
<feature type="transmembrane region" description="Helical" evidence="7">
    <location>
        <begin position="85"/>
        <end position="110"/>
    </location>
</feature>
<dbReference type="VEuPathDB" id="FungiDB:CJJ09_001255"/>
<comment type="caution">
    <text evidence="8">The sequence shown here is derived from an EMBL/GenBank/DDBJ whole genome shotgun (WGS) entry which is preliminary data.</text>
</comment>
<protein>
    <recommendedName>
        <fullName evidence="3 7">Altered inheritance of mitochondria protein 11</fullName>
    </recommendedName>
</protein>
<dbReference type="PANTHER" id="PTHR39136">
    <property type="entry name" value="ALTERED INHERITANCE OF MITOCHONDRIA PROTEIN 11"/>
    <property type="match status" value="1"/>
</dbReference>
<dbReference type="InterPro" id="IPR038814">
    <property type="entry name" value="AIM11"/>
</dbReference>